<dbReference type="PROSITE" id="PS01067">
    <property type="entry name" value="SECE_SEC61G"/>
    <property type="match status" value="1"/>
</dbReference>
<dbReference type="GO" id="GO:0009306">
    <property type="term" value="P:protein secretion"/>
    <property type="evidence" value="ECO:0007669"/>
    <property type="project" value="UniProtKB-UniRule"/>
</dbReference>
<reference evidence="17 19" key="3">
    <citation type="submission" date="2019-04" db="EMBL/GenBank/DDBJ databases">
        <authorList>
            <consortium name="Pathogen Informatics"/>
        </authorList>
    </citation>
    <scope>NUCLEOTIDE SEQUENCE [LARGE SCALE GENOMIC DNA]</scope>
    <source>
        <strain evidence="20">clo34</strain>
        <strain evidence="16">Clo34</strain>
        <strain evidence="19">tl291</strain>
        <strain evidence="17">Tl291</strain>
        <strain evidence="15 18">VRECD0157</strain>
    </source>
</reference>
<keyword evidence="7 9" id="KW-0811">Translocation</keyword>
<reference evidence="11" key="1">
    <citation type="submission" date="2014-07" db="EMBL/GenBank/DDBJ databases">
        <authorList>
            <person name="Monot Marc"/>
        </authorList>
    </citation>
    <scope>NUCLEOTIDE SEQUENCE</scope>
    <source>
        <strain evidence="12">7032989</strain>
        <strain evidence="11">7032994</strain>
    </source>
</reference>
<dbReference type="Proteomes" id="UP000878956">
    <property type="component" value="Unassembled WGS sequence"/>
</dbReference>
<keyword evidence="4 9" id="KW-0812">Transmembrane</keyword>
<dbReference type="EMBL" id="LK932983">
    <property type="protein sequence ID" value="CDT11780.1"/>
    <property type="molecule type" value="Genomic_DNA"/>
</dbReference>
<evidence type="ECO:0000313" key="16">
    <source>
        <dbReference type="EMBL" id="VFD36676.1"/>
    </source>
</evidence>
<evidence type="ECO:0000256" key="1">
    <source>
        <dbReference type="ARBA" id="ARBA00004370"/>
    </source>
</evidence>
<evidence type="ECO:0000313" key="17">
    <source>
        <dbReference type="EMBL" id="VHY22517.1"/>
    </source>
</evidence>
<evidence type="ECO:0000313" key="15">
    <source>
        <dbReference type="EMBL" id="SJT26541.1"/>
    </source>
</evidence>
<reference evidence="13" key="4">
    <citation type="submission" date="2021-06" db="EMBL/GenBank/DDBJ databases">
        <authorList>
            <consortium name="NCBI Pathogen Detection Project"/>
        </authorList>
    </citation>
    <scope>NUCLEOTIDE SEQUENCE</scope>
    <source>
        <strain evidence="14">Clostridioides</strain>
        <strain evidence="13">HN1000</strain>
    </source>
</reference>
<dbReference type="HAMAP" id="MF_00422">
    <property type="entry name" value="SecE"/>
    <property type="match status" value="1"/>
</dbReference>
<evidence type="ECO:0000313" key="14">
    <source>
        <dbReference type="EMBL" id="HBH2622140.1"/>
    </source>
</evidence>
<dbReference type="GO" id="GO:0008320">
    <property type="term" value="F:protein transmembrane transporter activity"/>
    <property type="evidence" value="ECO:0007669"/>
    <property type="project" value="UniProtKB-UniRule"/>
</dbReference>
<evidence type="ECO:0000256" key="5">
    <source>
        <dbReference type="ARBA" id="ARBA00022927"/>
    </source>
</evidence>
<dbReference type="PANTHER" id="PTHR33910:SF1">
    <property type="entry name" value="PROTEIN TRANSLOCASE SUBUNIT SECE"/>
    <property type="match status" value="1"/>
</dbReference>
<evidence type="ECO:0000256" key="9">
    <source>
        <dbReference type="HAMAP-Rule" id="MF_00422"/>
    </source>
</evidence>
<evidence type="ECO:0000256" key="3">
    <source>
        <dbReference type="ARBA" id="ARBA00022475"/>
    </source>
</evidence>
<dbReference type="Proteomes" id="UP000372533">
    <property type="component" value="Unassembled WGS sequence"/>
</dbReference>
<proteinExistence type="inferred from homology"/>
<evidence type="ECO:0000313" key="12">
    <source>
        <dbReference type="EMBL" id="CDT11780.1"/>
    </source>
</evidence>
<comment type="subunit">
    <text evidence="9">Component of the Sec protein translocase complex. Heterotrimer consisting of SecY, SecE and SecG subunits. The heterotrimers can form oligomers, although 1 heterotrimer is thought to be able to translocate proteins. Interacts with the ribosome. Interacts with SecDF, and other proteins may be involved. Interacts with SecA.</text>
</comment>
<sequence length="73" mass="8198">MAAQKNDGAKTKKRFSLFGYLKETKQELKRVTWPTKKELFKNTSIVLTVVISCTILVWGIDTILSGALALLLK</sequence>
<dbReference type="PATRIC" id="fig|1496.1371.peg.2390"/>
<evidence type="ECO:0000313" key="13">
    <source>
        <dbReference type="EMBL" id="HBH1544278.1"/>
    </source>
</evidence>
<evidence type="ECO:0000256" key="8">
    <source>
        <dbReference type="ARBA" id="ARBA00023136"/>
    </source>
</evidence>
<dbReference type="EMBL" id="DAEPXK010000070">
    <property type="protein sequence ID" value="HBH1544278.1"/>
    <property type="molecule type" value="Genomic_DNA"/>
</dbReference>
<comment type="subcellular location">
    <subcellularLocation>
        <location evidence="9">Cell membrane</location>
        <topology evidence="9">Single-pass membrane protein</topology>
    </subcellularLocation>
    <subcellularLocation>
        <location evidence="1">Membrane</location>
    </subcellularLocation>
</comment>
<dbReference type="NCBIfam" id="TIGR00964">
    <property type="entry name" value="secE_bact"/>
    <property type="match status" value="1"/>
</dbReference>
<dbReference type="EMBL" id="LK932431">
    <property type="protein sequence ID" value="CDS90512.1"/>
    <property type="molecule type" value="Genomic_DNA"/>
</dbReference>
<evidence type="ECO:0000313" key="20">
    <source>
        <dbReference type="Proteomes" id="UP000411588"/>
    </source>
</evidence>
<accession>A0A031WC46</accession>
<keyword evidence="3 9" id="KW-1003">Cell membrane</keyword>
<dbReference type="RefSeq" id="WP_003429494.1">
    <property type="nucleotide sequence ID" value="NZ_AP025558.1"/>
</dbReference>
<dbReference type="Proteomes" id="UP000189137">
    <property type="component" value="Unassembled WGS sequence"/>
</dbReference>
<dbReference type="EMBL" id="CAADAN010000029">
    <property type="protein sequence ID" value="VFD36676.1"/>
    <property type="molecule type" value="Genomic_DNA"/>
</dbReference>
<dbReference type="InterPro" id="IPR005807">
    <property type="entry name" value="SecE_bac"/>
</dbReference>
<dbReference type="Gene3D" id="1.20.5.1030">
    <property type="entry name" value="Preprotein translocase secy subunit"/>
    <property type="match status" value="1"/>
</dbReference>
<dbReference type="Proteomes" id="UP000879542">
    <property type="component" value="Unassembled WGS sequence"/>
</dbReference>
<evidence type="ECO:0000313" key="11">
    <source>
        <dbReference type="EMBL" id="CDS90512.1"/>
    </source>
</evidence>
<dbReference type="KEGG" id="pdf:CD630DERM_00590"/>
<dbReference type="OrthoDB" id="9799073at2"/>
<dbReference type="Pfam" id="PF00584">
    <property type="entry name" value="SecE"/>
    <property type="match status" value="1"/>
</dbReference>
<dbReference type="InterPro" id="IPR001901">
    <property type="entry name" value="Translocase_SecE/Sec61-g"/>
</dbReference>
<dbReference type="GeneID" id="66352557"/>
<keyword evidence="2 9" id="KW-0813">Transport</keyword>
<name>A0A031WC46_CLODI</name>
<dbReference type="AlphaFoldDB" id="A0A031WC46"/>
<dbReference type="GO" id="GO:0043952">
    <property type="term" value="P:protein transport by the Sec complex"/>
    <property type="evidence" value="ECO:0007669"/>
    <property type="project" value="UniProtKB-UniRule"/>
</dbReference>
<dbReference type="EMBL" id="DAEQIJ010000038">
    <property type="protein sequence ID" value="HBH2622140.1"/>
    <property type="molecule type" value="Genomic_DNA"/>
</dbReference>
<dbReference type="GO" id="GO:0006605">
    <property type="term" value="P:protein targeting"/>
    <property type="evidence" value="ECO:0007669"/>
    <property type="project" value="UniProtKB-UniRule"/>
</dbReference>
<dbReference type="EMBL" id="FUPS01000022">
    <property type="protein sequence ID" value="SJT26541.1"/>
    <property type="molecule type" value="Genomic_DNA"/>
</dbReference>
<keyword evidence="5 9" id="KW-0653">Protein transport</keyword>
<evidence type="ECO:0000256" key="2">
    <source>
        <dbReference type="ARBA" id="ARBA00022448"/>
    </source>
</evidence>
<dbReference type="GO" id="GO:0005886">
    <property type="term" value="C:plasma membrane"/>
    <property type="evidence" value="ECO:0007669"/>
    <property type="project" value="UniProtKB-SubCell"/>
</dbReference>
<dbReference type="PANTHER" id="PTHR33910">
    <property type="entry name" value="PROTEIN TRANSLOCASE SUBUNIT SECE"/>
    <property type="match status" value="1"/>
</dbReference>
<organism evidence="11">
    <name type="scientific">Clostridioides difficile</name>
    <name type="common">Peptoclostridium difficile</name>
    <dbReference type="NCBI Taxonomy" id="1496"/>
    <lineage>
        <taxon>Bacteria</taxon>
        <taxon>Bacillati</taxon>
        <taxon>Bacillota</taxon>
        <taxon>Clostridia</taxon>
        <taxon>Peptostreptococcales</taxon>
        <taxon>Peptostreptococcaceae</taxon>
        <taxon>Clostridioides</taxon>
    </lineage>
</organism>
<comment type="similarity">
    <text evidence="9">Belongs to the SecE/SEC61-gamma family.</text>
</comment>
<evidence type="ECO:0000256" key="7">
    <source>
        <dbReference type="ARBA" id="ARBA00023010"/>
    </source>
</evidence>
<dbReference type="PRINTS" id="PR01650">
    <property type="entry name" value="SECETRNLCASE"/>
</dbReference>
<keyword evidence="8 9" id="KW-0472">Membrane</keyword>
<dbReference type="Proteomes" id="UP000411588">
    <property type="component" value="Unassembled WGS sequence"/>
</dbReference>
<dbReference type="EMBL" id="CAAJVP010000032">
    <property type="protein sequence ID" value="VHY22517.1"/>
    <property type="molecule type" value="Genomic_DNA"/>
</dbReference>
<protein>
    <recommendedName>
        <fullName evidence="9">Protein translocase subunit SecE</fullName>
    </recommendedName>
</protein>
<dbReference type="GO" id="GO:0065002">
    <property type="term" value="P:intracellular protein transmembrane transport"/>
    <property type="evidence" value="ECO:0007669"/>
    <property type="project" value="UniProtKB-UniRule"/>
</dbReference>
<evidence type="ECO:0000256" key="6">
    <source>
        <dbReference type="ARBA" id="ARBA00022989"/>
    </source>
</evidence>
<feature type="transmembrane region" description="Helical" evidence="9">
    <location>
        <begin position="45"/>
        <end position="72"/>
    </location>
</feature>
<dbReference type="OMA" id="VTWPNRR"/>
<dbReference type="InterPro" id="IPR038379">
    <property type="entry name" value="SecE_sf"/>
</dbReference>
<keyword evidence="6 9" id="KW-1133">Transmembrane helix</keyword>
<evidence type="ECO:0000256" key="4">
    <source>
        <dbReference type="ARBA" id="ARBA00022692"/>
    </source>
</evidence>
<gene>
    <name evidence="9 11" type="primary">secE</name>
    <name evidence="12" type="ORF">BN1095_320002</name>
    <name evidence="10" type="ORF">BN1096_100002</name>
    <name evidence="11" type="ORF">BN1097_90002</name>
    <name evidence="13" type="ORF">KRM00_003826</name>
    <name evidence="14" type="ORF">KRQ00_003965</name>
    <name evidence="17" type="ORF">SAMEA1402366_03709</name>
    <name evidence="16" type="ORF">SAMEA1402399_04100</name>
    <name evidence="15" type="ORF">SAMEA3375112_04122</name>
</gene>
<evidence type="ECO:0000313" key="19">
    <source>
        <dbReference type="Proteomes" id="UP000372533"/>
    </source>
</evidence>
<dbReference type="EMBL" id="LK932443">
    <property type="protein sequence ID" value="CDS82711.1"/>
    <property type="molecule type" value="Genomic_DNA"/>
</dbReference>
<evidence type="ECO:0000313" key="10">
    <source>
        <dbReference type="EMBL" id="CDS82711.1"/>
    </source>
</evidence>
<reference evidence="13" key="2">
    <citation type="journal article" date="2018" name="Genome Biol.">
        <title>SKESA: strategic k-mer extension for scrupulous assemblies.</title>
        <authorList>
            <person name="Souvorov A."/>
            <person name="Agarwala R."/>
            <person name="Lipman D.J."/>
        </authorList>
    </citation>
    <scope>NUCLEOTIDE SEQUENCE</scope>
    <source>
        <strain evidence="14">Clostridioides</strain>
        <strain evidence="13">HN1000</strain>
    </source>
</reference>
<evidence type="ECO:0000313" key="18">
    <source>
        <dbReference type="Proteomes" id="UP000189137"/>
    </source>
</evidence>
<comment type="function">
    <text evidence="9">Essential subunit of the Sec protein translocation channel SecYEG. Clamps together the 2 halves of SecY. May contact the channel plug during translocation.</text>
</comment>